<organism evidence="1 2">
    <name type="scientific">Nannocystis radixulma</name>
    <dbReference type="NCBI Taxonomy" id="2995305"/>
    <lineage>
        <taxon>Bacteria</taxon>
        <taxon>Pseudomonadati</taxon>
        <taxon>Myxococcota</taxon>
        <taxon>Polyangia</taxon>
        <taxon>Nannocystales</taxon>
        <taxon>Nannocystaceae</taxon>
        <taxon>Nannocystis</taxon>
    </lineage>
</organism>
<name>A0ABT5BEL2_9BACT</name>
<protein>
    <recommendedName>
        <fullName evidence="3">Lipoprotein</fullName>
    </recommendedName>
</protein>
<keyword evidence="2" id="KW-1185">Reference proteome</keyword>
<evidence type="ECO:0000313" key="2">
    <source>
        <dbReference type="Proteomes" id="UP001217838"/>
    </source>
</evidence>
<evidence type="ECO:0000313" key="1">
    <source>
        <dbReference type="EMBL" id="MDC0672040.1"/>
    </source>
</evidence>
<comment type="caution">
    <text evidence="1">The sequence shown here is derived from an EMBL/GenBank/DDBJ whole genome shotgun (WGS) entry which is preliminary data.</text>
</comment>
<reference evidence="1 2" key="1">
    <citation type="submission" date="2022-11" db="EMBL/GenBank/DDBJ databases">
        <title>Minimal conservation of predation-associated metabolite biosynthetic gene clusters underscores biosynthetic potential of Myxococcota including descriptions for ten novel species: Archangium lansinium sp. nov., Myxococcus landrumus sp. nov., Nannocystis bai.</title>
        <authorList>
            <person name="Ahearne A."/>
            <person name="Stevens C."/>
            <person name="Dowd S."/>
        </authorList>
    </citation>
    <scope>NUCLEOTIDE SEQUENCE [LARGE SCALE GENOMIC DNA]</scope>
    <source>
        <strain evidence="1 2">NCELM</strain>
    </source>
</reference>
<dbReference type="RefSeq" id="WP_272003149.1">
    <property type="nucleotide sequence ID" value="NZ_JAQNDN010000019.1"/>
</dbReference>
<dbReference type="EMBL" id="JAQNDN010000019">
    <property type="protein sequence ID" value="MDC0672040.1"/>
    <property type="molecule type" value="Genomic_DNA"/>
</dbReference>
<gene>
    <name evidence="1" type="ORF">POL58_30115</name>
</gene>
<accession>A0ABT5BEL2</accession>
<evidence type="ECO:0008006" key="3">
    <source>
        <dbReference type="Google" id="ProtNLM"/>
    </source>
</evidence>
<proteinExistence type="predicted"/>
<dbReference type="Proteomes" id="UP001217838">
    <property type="component" value="Unassembled WGS sequence"/>
</dbReference>
<sequence>MSLGLAAVALACCGEAEVPRAPKAPFTAPGAGVPCLGGRALSCMEPARYERALATGRNIRREYRNDEDGMRWLDTLTALDSPFYVRDARLACAREFGDGIEQCNYRMSMVLANEGSGDAEVVFARAAVVDESPPAGCVAYADCTAAIRVGSRVPLPAAVQSGDLAIELVLQANSPALTPEFASKTPALEGLPVEFLRALVAEYKKIVAENRGVDYSSDREMIYTLATLERSDIAYMELLISEREGP</sequence>